<keyword evidence="2" id="KW-0479">Metal-binding</keyword>
<dbReference type="SMART" id="SM00184">
    <property type="entry name" value="RING"/>
    <property type="match status" value="1"/>
</dbReference>
<dbReference type="PROSITE" id="PS50089">
    <property type="entry name" value="ZF_RING_2"/>
    <property type="match status" value="1"/>
</dbReference>
<dbReference type="Gene3D" id="3.30.160.60">
    <property type="entry name" value="Classic Zinc Finger"/>
    <property type="match status" value="1"/>
</dbReference>
<sequence>MACNTSNSEETLEDASLCCVCFEKFKSPRTLPCRHSFCHACLSSAIESSCKEKEAPAGFRCPLCREFTPGVGEQKKWVNQFPINDALVNILEIGACKIENEENPGVNYCFECKEAMCEVCTKVHRKIAFTRSHTVHPLNEAMDANLQPNIYKTCQEHQGRLVELVCNDHEQLCCTLCVGTNHRMCKSVDTLHVTAGKIKDSGMIQSLEANMKEYEQKLLRAKHSMEENIDKLDDAANILTKEMEKMEVDLIAHVRKAKNIAVEKLAKATKTSKEKINKSTESVDDQVQCIKKCQQMLTDINTTTDMVKQVAEFFRTKQINQKLQSSSIKEVLIMSKVKKGCDVGKIKKQWAFPSLEHSECTQSLNSYMWKATLKIDISFSVEQKEILFGAFLMDGSIIFPQYRPFDYFSQSLCLLFNREGKKLNRISTDYTPLAVCQNSKEIFISCGVSKVIIVLSSETFAVVRRMATKKPCFGLDIHINQICVACRDSIDLMEKTGHMIRSYIVPENVECVIVTKNRNMVYSNHQKNMVSAMNPDGQIIWTYNSPNLRCPYGVEKDSRDKIYIAGKDSNNIHVLSCMGVCLRVFENIRNPWFITIPPDDDTTWCVCSNKGDMTIYRIV</sequence>
<protein>
    <submittedName>
        <fullName evidence="10">E3 ubiquitin-protein ligase Midline-1-like</fullName>
    </submittedName>
</protein>
<dbReference type="GO" id="GO:0061630">
    <property type="term" value="F:ubiquitin protein ligase activity"/>
    <property type="evidence" value="ECO:0007669"/>
    <property type="project" value="TreeGrafter"/>
</dbReference>
<dbReference type="OrthoDB" id="6135363at2759"/>
<dbReference type="PROSITE" id="PS00518">
    <property type="entry name" value="ZF_RING_1"/>
    <property type="match status" value="1"/>
</dbReference>
<evidence type="ECO:0000259" key="8">
    <source>
        <dbReference type="PROSITE" id="PS50119"/>
    </source>
</evidence>
<name>A0A8B8BBS9_CRAVI</name>
<dbReference type="SUPFAM" id="SSF57850">
    <property type="entry name" value="RING/U-box"/>
    <property type="match status" value="1"/>
</dbReference>
<dbReference type="Proteomes" id="UP000694844">
    <property type="component" value="Chromosome 8"/>
</dbReference>
<dbReference type="InterPro" id="IPR017907">
    <property type="entry name" value="Znf_RING_CS"/>
</dbReference>
<evidence type="ECO:0000256" key="3">
    <source>
        <dbReference type="ARBA" id="ARBA00022771"/>
    </source>
</evidence>
<dbReference type="InterPro" id="IPR001841">
    <property type="entry name" value="Znf_RING"/>
</dbReference>
<reference evidence="10" key="1">
    <citation type="submission" date="2025-08" db="UniProtKB">
        <authorList>
            <consortium name="RefSeq"/>
        </authorList>
    </citation>
    <scope>IDENTIFICATION</scope>
    <source>
        <tissue evidence="10">Whole sample</tissue>
    </source>
</reference>
<dbReference type="GeneID" id="111109084"/>
<proteinExistence type="predicted"/>
<feature type="coiled-coil region" evidence="6">
    <location>
        <begin position="204"/>
        <end position="249"/>
    </location>
</feature>
<dbReference type="InterPro" id="IPR047153">
    <property type="entry name" value="TRIM45/56/19-like"/>
</dbReference>
<dbReference type="AlphaFoldDB" id="A0A8B8BBS9"/>
<dbReference type="PANTHER" id="PTHR25462:SF296">
    <property type="entry name" value="MEIOTIC P26, ISOFORM F"/>
    <property type="match status" value="1"/>
</dbReference>
<evidence type="ECO:0000256" key="4">
    <source>
        <dbReference type="ARBA" id="ARBA00022833"/>
    </source>
</evidence>
<dbReference type="Gene3D" id="3.30.40.10">
    <property type="entry name" value="Zinc/RING finger domain, C3HC4 (zinc finger)"/>
    <property type="match status" value="1"/>
</dbReference>
<evidence type="ECO:0000256" key="5">
    <source>
        <dbReference type="PROSITE-ProRule" id="PRU00024"/>
    </source>
</evidence>
<dbReference type="KEGG" id="cvn:111109084"/>
<dbReference type="InterPro" id="IPR011042">
    <property type="entry name" value="6-blade_b-propeller_TolB-like"/>
</dbReference>
<dbReference type="Pfam" id="PF13445">
    <property type="entry name" value="zf-RING_UBOX"/>
    <property type="match status" value="1"/>
</dbReference>
<keyword evidence="6" id="KW-0175">Coiled coil</keyword>
<evidence type="ECO:0000256" key="6">
    <source>
        <dbReference type="SAM" id="Coils"/>
    </source>
</evidence>
<dbReference type="InterPro" id="IPR013083">
    <property type="entry name" value="Znf_RING/FYVE/PHD"/>
</dbReference>
<organism evidence="9 10">
    <name type="scientific">Crassostrea virginica</name>
    <name type="common">Eastern oyster</name>
    <dbReference type="NCBI Taxonomy" id="6565"/>
    <lineage>
        <taxon>Eukaryota</taxon>
        <taxon>Metazoa</taxon>
        <taxon>Spiralia</taxon>
        <taxon>Lophotrochozoa</taxon>
        <taxon>Mollusca</taxon>
        <taxon>Bivalvia</taxon>
        <taxon>Autobranchia</taxon>
        <taxon>Pteriomorphia</taxon>
        <taxon>Ostreida</taxon>
        <taxon>Ostreoidea</taxon>
        <taxon>Ostreidae</taxon>
        <taxon>Crassostrea</taxon>
    </lineage>
</organism>
<dbReference type="PANTHER" id="PTHR25462">
    <property type="entry name" value="BONUS, ISOFORM C-RELATED"/>
    <property type="match status" value="1"/>
</dbReference>
<keyword evidence="9" id="KW-1185">Reference proteome</keyword>
<accession>A0A8B8BBS9</accession>
<dbReference type="InterPro" id="IPR027370">
    <property type="entry name" value="Znf-RING_euk"/>
</dbReference>
<dbReference type="RefSeq" id="XP_022300880.1">
    <property type="nucleotide sequence ID" value="XM_022445172.1"/>
</dbReference>
<evidence type="ECO:0000313" key="9">
    <source>
        <dbReference type="Proteomes" id="UP000694844"/>
    </source>
</evidence>
<evidence type="ECO:0000256" key="1">
    <source>
        <dbReference type="ARBA" id="ARBA00022553"/>
    </source>
</evidence>
<dbReference type="PROSITE" id="PS50119">
    <property type="entry name" value="ZF_BBOX"/>
    <property type="match status" value="1"/>
</dbReference>
<dbReference type="Gene3D" id="2.120.10.30">
    <property type="entry name" value="TolB, C-terminal domain"/>
    <property type="match status" value="1"/>
</dbReference>
<dbReference type="SUPFAM" id="SSF50969">
    <property type="entry name" value="YVTN repeat-like/Quinoprotein amine dehydrogenase"/>
    <property type="match status" value="1"/>
</dbReference>
<feature type="domain" description="RING-type" evidence="7">
    <location>
        <begin position="18"/>
        <end position="65"/>
    </location>
</feature>
<feature type="domain" description="B box-type" evidence="8">
    <location>
        <begin position="91"/>
        <end position="138"/>
    </location>
</feature>
<dbReference type="CDD" id="cd19756">
    <property type="entry name" value="Bbox2"/>
    <property type="match status" value="1"/>
</dbReference>
<gene>
    <name evidence="10" type="primary">LOC111109084</name>
</gene>
<evidence type="ECO:0000256" key="2">
    <source>
        <dbReference type="ARBA" id="ARBA00022723"/>
    </source>
</evidence>
<dbReference type="InterPro" id="IPR011044">
    <property type="entry name" value="Quino_amine_DH_bsu"/>
</dbReference>
<keyword evidence="1" id="KW-0597">Phosphoprotein</keyword>
<evidence type="ECO:0000259" key="7">
    <source>
        <dbReference type="PROSITE" id="PS50089"/>
    </source>
</evidence>
<keyword evidence="3 5" id="KW-0863">Zinc-finger</keyword>
<evidence type="ECO:0000313" key="10">
    <source>
        <dbReference type="RefSeq" id="XP_022300880.1"/>
    </source>
</evidence>
<dbReference type="InterPro" id="IPR000315">
    <property type="entry name" value="Znf_B-box"/>
</dbReference>
<keyword evidence="4" id="KW-0862">Zinc</keyword>
<dbReference type="GO" id="GO:0008270">
    <property type="term" value="F:zinc ion binding"/>
    <property type="evidence" value="ECO:0007669"/>
    <property type="project" value="UniProtKB-KW"/>
</dbReference>